<gene>
    <name evidence="2" type="primary">RvY_06281-1</name>
    <name evidence="2" type="synonym">RvY_06281.1</name>
    <name evidence="2" type="ORF">RvY_06281</name>
</gene>
<evidence type="ECO:0000313" key="2">
    <source>
        <dbReference type="EMBL" id="GAU94520.1"/>
    </source>
</evidence>
<reference evidence="2 3" key="1">
    <citation type="journal article" date="2016" name="Nat. Commun.">
        <title>Extremotolerant tardigrade genome and improved radiotolerance of human cultured cells by tardigrade-unique protein.</title>
        <authorList>
            <person name="Hashimoto T."/>
            <person name="Horikawa D.D."/>
            <person name="Saito Y."/>
            <person name="Kuwahara H."/>
            <person name="Kozuka-Hata H."/>
            <person name="Shin-I T."/>
            <person name="Minakuchi Y."/>
            <person name="Ohishi K."/>
            <person name="Motoyama A."/>
            <person name="Aizu T."/>
            <person name="Enomoto A."/>
            <person name="Kondo K."/>
            <person name="Tanaka S."/>
            <person name="Hara Y."/>
            <person name="Koshikawa S."/>
            <person name="Sagara H."/>
            <person name="Miura T."/>
            <person name="Yokobori S."/>
            <person name="Miyagawa K."/>
            <person name="Suzuki Y."/>
            <person name="Kubo T."/>
            <person name="Oyama M."/>
            <person name="Kohara Y."/>
            <person name="Fujiyama A."/>
            <person name="Arakawa K."/>
            <person name="Katayama T."/>
            <person name="Toyoda A."/>
            <person name="Kunieda T."/>
        </authorList>
    </citation>
    <scope>NUCLEOTIDE SEQUENCE [LARGE SCALE GENOMIC DNA]</scope>
    <source>
        <strain evidence="2 3">YOKOZUNA-1</strain>
    </source>
</reference>
<dbReference type="Pfam" id="PF14555">
    <property type="entry name" value="UBA_4"/>
    <property type="match status" value="1"/>
</dbReference>
<dbReference type="STRING" id="947166.A0A1D1V0Z5"/>
<protein>
    <recommendedName>
        <fullName evidence="4">TAP-C domain-containing protein</fullName>
    </recommendedName>
</protein>
<keyword evidence="3" id="KW-1185">Reference proteome</keyword>
<organism evidence="2 3">
    <name type="scientific">Ramazzottius varieornatus</name>
    <name type="common">Water bear</name>
    <name type="synonym">Tardigrade</name>
    <dbReference type="NCBI Taxonomy" id="947166"/>
    <lineage>
        <taxon>Eukaryota</taxon>
        <taxon>Metazoa</taxon>
        <taxon>Ecdysozoa</taxon>
        <taxon>Tardigrada</taxon>
        <taxon>Eutardigrada</taxon>
        <taxon>Parachela</taxon>
        <taxon>Hypsibioidea</taxon>
        <taxon>Ramazzottiidae</taxon>
        <taxon>Ramazzottius</taxon>
    </lineage>
</organism>
<name>A0A1D1V0Z5_RAMVA</name>
<dbReference type="Proteomes" id="UP000186922">
    <property type="component" value="Unassembled WGS sequence"/>
</dbReference>
<accession>A0A1D1V0Z5</accession>
<evidence type="ECO:0000313" key="3">
    <source>
        <dbReference type="Proteomes" id="UP000186922"/>
    </source>
</evidence>
<evidence type="ECO:0000256" key="1">
    <source>
        <dbReference type="SAM" id="MobiDB-lite"/>
    </source>
</evidence>
<dbReference type="EMBL" id="BDGG01000002">
    <property type="protein sequence ID" value="GAU94520.1"/>
    <property type="molecule type" value="Genomic_DNA"/>
</dbReference>
<dbReference type="AlphaFoldDB" id="A0A1D1V0Z5"/>
<feature type="region of interest" description="Disordered" evidence="1">
    <location>
        <begin position="56"/>
        <end position="77"/>
    </location>
</feature>
<dbReference type="Gene3D" id="1.10.8.10">
    <property type="entry name" value="DNA helicase RuvA subunit, C-terminal domain"/>
    <property type="match status" value="1"/>
</dbReference>
<dbReference type="OrthoDB" id="661148at2759"/>
<proteinExistence type="predicted"/>
<sequence>MDTNDKEDLLIRFQNLFSKATNKFAWELFLDMSNWNLQQAVCSYYDLEANQENILQMPSTRDDTSGEDGTVPPMTNS</sequence>
<evidence type="ECO:0008006" key="4">
    <source>
        <dbReference type="Google" id="ProtNLM"/>
    </source>
</evidence>
<comment type="caution">
    <text evidence="2">The sequence shown here is derived from an EMBL/GenBank/DDBJ whole genome shotgun (WGS) entry which is preliminary data.</text>
</comment>